<dbReference type="InterPro" id="IPR036259">
    <property type="entry name" value="MFS_trans_sf"/>
</dbReference>
<feature type="transmembrane region" description="Helical" evidence="7">
    <location>
        <begin position="130"/>
        <end position="150"/>
    </location>
</feature>
<organism evidence="8 9">
    <name type="scientific">Exophiala aquamarina CBS 119918</name>
    <dbReference type="NCBI Taxonomy" id="1182545"/>
    <lineage>
        <taxon>Eukaryota</taxon>
        <taxon>Fungi</taxon>
        <taxon>Dikarya</taxon>
        <taxon>Ascomycota</taxon>
        <taxon>Pezizomycotina</taxon>
        <taxon>Eurotiomycetes</taxon>
        <taxon>Chaetothyriomycetidae</taxon>
        <taxon>Chaetothyriales</taxon>
        <taxon>Herpotrichiellaceae</taxon>
        <taxon>Exophiala</taxon>
    </lineage>
</organism>
<evidence type="ECO:0008006" key="10">
    <source>
        <dbReference type="Google" id="ProtNLM"/>
    </source>
</evidence>
<feature type="transmembrane region" description="Helical" evidence="7">
    <location>
        <begin position="450"/>
        <end position="467"/>
    </location>
</feature>
<dbReference type="OrthoDB" id="6730379at2759"/>
<protein>
    <recommendedName>
        <fullName evidence="10">Major facilitator superfamily (MFS) profile domain-containing protein</fullName>
    </recommendedName>
</protein>
<dbReference type="PANTHER" id="PTHR43791:SF59">
    <property type="entry name" value="TRANSPORTER, PUTATIVE (AFU_ORTHOLOGUE AFUA_1G06550)-RELATED"/>
    <property type="match status" value="1"/>
</dbReference>
<gene>
    <name evidence="8" type="ORF">A1O9_09278</name>
</gene>
<dbReference type="GO" id="GO:0022857">
    <property type="term" value="F:transmembrane transporter activity"/>
    <property type="evidence" value="ECO:0007669"/>
    <property type="project" value="InterPro"/>
</dbReference>
<dbReference type="EMBL" id="AMGV01000009">
    <property type="protein sequence ID" value="KEF54836.1"/>
    <property type="molecule type" value="Genomic_DNA"/>
</dbReference>
<evidence type="ECO:0000313" key="9">
    <source>
        <dbReference type="Proteomes" id="UP000027920"/>
    </source>
</evidence>
<dbReference type="FunFam" id="1.20.1250.20:FF:000064">
    <property type="entry name" value="MFS allantoate transporter"/>
    <property type="match status" value="1"/>
</dbReference>
<keyword evidence="2" id="KW-0813">Transport</keyword>
<accession>A0A072P4T1</accession>
<dbReference type="GeneID" id="25284188"/>
<dbReference type="SUPFAM" id="SSF103473">
    <property type="entry name" value="MFS general substrate transporter"/>
    <property type="match status" value="1"/>
</dbReference>
<dbReference type="AlphaFoldDB" id="A0A072P4T1"/>
<evidence type="ECO:0000313" key="8">
    <source>
        <dbReference type="EMBL" id="KEF54836.1"/>
    </source>
</evidence>
<dbReference type="PANTHER" id="PTHR43791">
    <property type="entry name" value="PERMEASE-RELATED"/>
    <property type="match status" value="1"/>
</dbReference>
<feature type="transmembrane region" description="Helical" evidence="7">
    <location>
        <begin position="225"/>
        <end position="245"/>
    </location>
</feature>
<evidence type="ECO:0000256" key="1">
    <source>
        <dbReference type="ARBA" id="ARBA00004141"/>
    </source>
</evidence>
<feature type="transmembrane region" description="Helical" evidence="7">
    <location>
        <begin position="66"/>
        <end position="91"/>
    </location>
</feature>
<dbReference type="InterPro" id="IPR011701">
    <property type="entry name" value="MFS"/>
</dbReference>
<feature type="transmembrane region" description="Helical" evidence="7">
    <location>
        <begin position="162"/>
        <end position="180"/>
    </location>
</feature>
<evidence type="ECO:0000256" key="2">
    <source>
        <dbReference type="ARBA" id="ARBA00022448"/>
    </source>
</evidence>
<evidence type="ECO:0000256" key="4">
    <source>
        <dbReference type="ARBA" id="ARBA00022989"/>
    </source>
</evidence>
<keyword evidence="9" id="KW-1185">Reference proteome</keyword>
<dbReference type="Pfam" id="PF07690">
    <property type="entry name" value="MFS_1"/>
    <property type="match status" value="1"/>
</dbReference>
<feature type="transmembrane region" description="Helical" evidence="7">
    <location>
        <begin position="192"/>
        <end position="213"/>
    </location>
</feature>
<comment type="subcellular location">
    <subcellularLocation>
        <location evidence="1">Membrane</location>
        <topology evidence="1">Multi-pass membrane protein</topology>
    </subcellularLocation>
</comment>
<reference evidence="8 9" key="1">
    <citation type="submission" date="2013-03" db="EMBL/GenBank/DDBJ databases">
        <title>The Genome Sequence of Exophiala aquamarina CBS 119918.</title>
        <authorList>
            <consortium name="The Broad Institute Genomics Platform"/>
            <person name="Cuomo C."/>
            <person name="de Hoog S."/>
            <person name="Gorbushina A."/>
            <person name="Walker B."/>
            <person name="Young S.K."/>
            <person name="Zeng Q."/>
            <person name="Gargeya S."/>
            <person name="Fitzgerald M."/>
            <person name="Haas B."/>
            <person name="Abouelleil A."/>
            <person name="Allen A.W."/>
            <person name="Alvarado L."/>
            <person name="Arachchi H.M."/>
            <person name="Berlin A.M."/>
            <person name="Chapman S.B."/>
            <person name="Gainer-Dewar J."/>
            <person name="Goldberg J."/>
            <person name="Griggs A."/>
            <person name="Gujja S."/>
            <person name="Hansen M."/>
            <person name="Howarth C."/>
            <person name="Imamovic A."/>
            <person name="Ireland A."/>
            <person name="Larimer J."/>
            <person name="McCowan C."/>
            <person name="Murphy C."/>
            <person name="Pearson M."/>
            <person name="Poon T.W."/>
            <person name="Priest M."/>
            <person name="Roberts A."/>
            <person name="Saif S."/>
            <person name="Shea T."/>
            <person name="Sisk P."/>
            <person name="Sykes S."/>
            <person name="Wortman J."/>
            <person name="Nusbaum C."/>
            <person name="Birren B."/>
        </authorList>
    </citation>
    <scope>NUCLEOTIDE SEQUENCE [LARGE SCALE GENOMIC DNA]</scope>
    <source>
        <strain evidence="8 9">CBS 119918</strain>
    </source>
</reference>
<keyword evidence="3 7" id="KW-0812">Transmembrane</keyword>
<evidence type="ECO:0000256" key="5">
    <source>
        <dbReference type="ARBA" id="ARBA00023136"/>
    </source>
</evidence>
<feature type="transmembrane region" description="Helical" evidence="7">
    <location>
        <begin position="328"/>
        <end position="348"/>
    </location>
</feature>
<dbReference type="Gene3D" id="1.20.1250.20">
    <property type="entry name" value="MFS general substrate transporter like domains"/>
    <property type="match status" value="1"/>
</dbReference>
<evidence type="ECO:0000256" key="3">
    <source>
        <dbReference type="ARBA" id="ARBA00022692"/>
    </source>
</evidence>
<dbReference type="GO" id="GO:0016020">
    <property type="term" value="C:membrane"/>
    <property type="evidence" value="ECO:0007669"/>
    <property type="project" value="UniProtKB-SubCell"/>
</dbReference>
<dbReference type="VEuPathDB" id="FungiDB:A1O9_09278"/>
<evidence type="ECO:0000256" key="6">
    <source>
        <dbReference type="ARBA" id="ARBA00037968"/>
    </source>
</evidence>
<feature type="transmembrane region" description="Helical" evidence="7">
    <location>
        <begin position="103"/>
        <end position="123"/>
    </location>
</feature>
<name>A0A072P4T1_9EURO</name>
<dbReference type="HOGENOM" id="CLU_001265_0_5_1"/>
<proteinExistence type="inferred from homology"/>
<keyword evidence="5 7" id="KW-0472">Membrane</keyword>
<feature type="transmembrane region" description="Helical" evidence="7">
    <location>
        <begin position="291"/>
        <end position="316"/>
    </location>
</feature>
<sequence length="509" mass="56211">MAESKTSTSGDFDLNKHQVITSAAAGVEVNTGGHSKAQELLAHHHVDFDPDSAEAKRVLRKIDMRLMPMIFMIYLLQLMDKNSLSFAAIMGIRQDANLTPSQYSWLGSIVYFGYLGGDIPATFFMQRIPLAKYLASMCMLWGIVVAMHAVCHNFGSLAAVRFLLGAIEVCTAPGVIYITSSWYTKREQVTRVALWYTTSGWAAVFGGFFSWAIYHANTFKWQGLFVLYGALTFVTGLILFSLLAASPTEANWLTEEEKVIALERVRGNKTGTEVLKFNRAQLKEAFMDVRFYMMFLLLVSTGLPNGGVTAFGPTIISGFGYDTKTTTLLSMGPGAAQVAGTFLALGVAKYTNRTIAGIWTLFLACTGATMMLAIDEKHIAARYGGYVLTMQFPICVLFIITFMTGGVGGSTKKFAFGVAYQLGYAVGNIIGPQTFRQDDAPEYYTAKYTMLAFLIFTGIVIGIYGCIHKYWNSKRQIIDAEPSDDGLHMENEEFADITDFKMKAFQYPV</sequence>
<feature type="transmembrane region" description="Helical" evidence="7">
    <location>
        <begin position="414"/>
        <end position="430"/>
    </location>
</feature>
<dbReference type="Proteomes" id="UP000027920">
    <property type="component" value="Unassembled WGS sequence"/>
</dbReference>
<feature type="transmembrane region" description="Helical" evidence="7">
    <location>
        <begin position="355"/>
        <end position="374"/>
    </location>
</feature>
<dbReference type="RefSeq" id="XP_013257426.1">
    <property type="nucleotide sequence ID" value="XM_013401972.1"/>
</dbReference>
<feature type="transmembrane region" description="Helical" evidence="7">
    <location>
        <begin position="386"/>
        <end position="407"/>
    </location>
</feature>
<comment type="caution">
    <text evidence="8">The sequence shown here is derived from an EMBL/GenBank/DDBJ whole genome shotgun (WGS) entry which is preliminary data.</text>
</comment>
<keyword evidence="4 7" id="KW-1133">Transmembrane helix</keyword>
<evidence type="ECO:0000256" key="7">
    <source>
        <dbReference type="SAM" id="Phobius"/>
    </source>
</evidence>
<comment type="similarity">
    <text evidence="6">Belongs to the major facilitator superfamily. Allantoate permease family.</text>
</comment>